<dbReference type="InterPro" id="IPR000182">
    <property type="entry name" value="GNAT_dom"/>
</dbReference>
<dbReference type="EMBL" id="CP016364">
    <property type="protein sequence ID" value="APG47098.1"/>
    <property type="molecule type" value="Genomic_DNA"/>
</dbReference>
<dbReference type="AlphaFoldDB" id="A0A1L3I4P1"/>
<evidence type="ECO:0000313" key="3">
    <source>
        <dbReference type="Proteomes" id="UP000183859"/>
    </source>
</evidence>
<dbReference type="SUPFAM" id="SSF55729">
    <property type="entry name" value="Acyl-CoA N-acyltransferases (Nat)"/>
    <property type="match status" value="1"/>
</dbReference>
<dbReference type="GO" id="GO:0016747">
    <property type="term" value="F:acyltransferase activity, transferring groups other than amino-acyl groups"/>
    <property type="evidence" value="ECO:0007669"/>
    <property type="project" value="InterPro"/>
</dbReference>
<accession>A0A1L3I4P1</accession>
<dbReference type="InterPro" id="IPR016181">
    <property type="entry name" value="Acyl_CoA_acyltransferase"/>
</dbReference>
<protein>
    <recommendedName>
        <fullName evidence="1">N-acetyltransferase domain-containing protein</fullName>
    </recommendedName>
</protein>
<dbReference type="InterPro" id="IPR040579">
    <property type="entry name" value="Acetyltransf_19"/>
</dbReference>
<proteinExistence type="predicted"/>
<dbReference type="PROSITE" id="PS51186">
    <property type="entry name" value="GNAT"/>
    <property type="match status" value="1"/>
</dbReference>
<keyword evidence="3" id="KW-1185">Reference proteome</keyword>
<evidence type="ECO:0000313" key="2">
    <source>
        <dbReference type="EMBL" id="APG47098.1"/>
    </source>
</evidence>
<feature type="domain" description="N-acetyltransferase" evidence="1">
    <location>
        <begin position="123"/>
        <end position="251"/>
    </location>
</feature>
<dbReference type="RefSeq" id="WP_072504682.1">
    <property type="nucleotide sequence ID" value="NZ_CP016364.1"/>
</dbReference>
<evidence type="ECO:0000259" key="1">
    <source>
        <dbReference type="PROSITE" id="PS51186"/>
    </source>
</evidence>
<dbReference type="Gene3D" id="3.40.630.30">
    <property type="match status" value="1"/>
</dbReference>
<dbReference type="Pfam" id="PF18015">
    <property type="entry name" value="Acetyltransf_19"/>
    <property type="match status" value="1"/>
</dbReference>
<organism evidence="2 3">
    <name type="scientific">Phaeobacter porticola</name>
    <dbReference type="NCBI Taxonomy" id="1844006"/>
    <lineage>
        <taxon>Bacteria</taxon>
        <taxon>Pseudomonadati</taxon>
        <taxon>Pseudomonadota</taxon>
        <taxon>Alphaproteobacteria</taxon>
        <taxon>Rhodobacterales</taxon>
        <taxon>Roseobacteraceae</taxon>
        <taxon>Phaeobacter</taxon>
    </lineage>
</organism>
<reference evidence="3" key="1">
    <citation type="submission" date="2016-07" db="EMBL/GenBank/DDBJ databases">
        <title>Phaeobacter portensis sp. nov., a tropodithietic acid producing bacterium isolated from a German harbor.</title>
        <authorList>
            <person name="Freese H.M."/>
            <person name="Bunk B."/>
            <person name="Breider S."/>
            <person name="Brinkhoff T."/>
        </authorList>
    </citation>
    <scope>NUCLEOTIDE SEQUENCE [LARGE SCALE GENOMIC DNA]</scope>
    <source>
        <strain evidence="3">P97</strain>
    </source>
</reference>
<name>A0A1L3I4P1_9RHOB</name>
<dbReference type="OrthoDB" id="7833882at2"/>
<sequence>MSAYVQVQDLPQTLRNRYLQSLSEPQEWFLEEMVRSGEVWECPGEGYAVFGGGALVEFYTMGSDDAWLRLSNLIQQRPFRKALCKSFDHVLLDAAKKLGWTLVETGFLFRKRNQVFLDNFDDFQLVRARSTDLLEAWDIGRDFYDSMDEIEQIFQSGGLWIGFSDGQMVGNGVMIPVDGSGHVVDIGVVTRQSQRNKGFASLIVGELADLLESEGKRPICGCAETNLASKAALEKAGFVTEHRLVQITTPN</sequence>
<dbReference type="Pfam" id="PF00583">
    <property type="entry name" value="Acetyltransf_1"/>
    <property type="match status" value="1"/>
</dbReference>
<dbReference type="KEGG" id="php:PhaeoP97_01682"/>
<dbReference type="Proteomes" id="UP000183859">
    <property type="component" value="Chromosome"/>
</dbReference>
<gene>
    <name evidence="2" type="ORF">PhaeoP97_01682</name>
</gene>